<keyword evidence="2" id="KW-1185">Reference proteome</keyword>
<organism evidence="1 2">
    <name type="scientific">Jatrophihabitans cynanchi</name>
    <dbReference type="NCBI Taxonomy" id="2944128"/>
    <lineage>
        <taxon>Bacteria</taxon>
        <taxon>Bacillati</taxon>
        <taxon>Actinomycetota</taxon>
        <taxon>Actinomycetes</taxon>
        <taxon>Jatrophihabitantales</taxon>
        <taxon>Jatrophihabitantaceae</taxon>
        <taxon>Jatrophihabitans</taxon>
    </lineage>
</organism>
<dbReference type="RefSeq" id="WP_269442316.1">
    <property type="nucleotide sequence ID" value="NZ_CP097463.1"/>
</dbReference>
<sequence>MTYLLVMLGSVGGAVALVAVLCALSASWHATDPQLLGLIALGDESLTPLAAERAVTDDLLAGMITGTEYREVAGALAAREPQPAALLKLTS</sequence>
<dbReference type="Proteomes" id="UP001164693">
    <property type="component" value="Chromosome"/>
</dbReference>
<evidence type="ECO:0000313" key="2">
    <source>
        <dbReference type="Proteomes" id="UP001164693"/>
    </source>
</evidence>
<dbReference type="EMBL" id="CP097463">
    <property type="protein sequence ID" value="WAX55793.1"/>
    <property type="molecule type" value="Genomic_DNA"/>
</dbReference>
<name>A0ABY7JTA1_9ACTN</name>
<evidence type="ECO:0000313" key="1">
    <source>
        <dbReference type="EMBL" id="WAX55793.1"/>
    </source>
</evidence>
<accession>A0ABY7JTA1</accession>
<proteinExistence type="predicted"/>
<reference evidence="1" key="1">
    <citation type="submission" date="2022-05" db="EMBL/GenBank/DDBJ databases">
        <title>Jatrophihabitans sp. SB3-54 whole genome sequence.</title>
        <authorList>
            <person name="Suh M.K."/>
            <person name="Eom M.K."/>
            <person name="Kim J.S."/>
            <person name="Kim H.S."/>
            <person name="Do H.E."/>
            <person name="Shin Y.K."/>
            <person name="Lee J.-S."/>
        </authorList>
    </citation>
    <scope>NUCLEOTIDE SEQUENCE</scope>
    <source>
        <strain evidence="1">SB3-54</strain>
    </source>
</reference>
<gene>
    <name evidence="1" type="ORF">M6B22_14755</name>
</gene>
<protein>
    <submittedName>
        <fullName evidence="1">Uncharacterized protein</fullName>
    </submittedName>
</protein>